<organism evidence="3 4">
    <name type="scientific">Terrabacter ginsenosidimutans</name>
    <dbReference type="NCBI Taxonomy" id="490575"/>
    <lineage>
        <taxon>Bacteria</taxon>
        <taxon>Bacillati</taxon>
        <taxon>Actinomycetota</taxon>
        <taxon>Actinomycetes</taxon>
        <taxon>Micrococcales</taxon>
        <taxon>Intrasporangiaceae</taxon>
        <taxon>Terrabacter</taxon>
    </lineage>
</organism>
<proteinExistence type="predicted"/>
<keyword evidence="4" id="KW-1185">Reference proteome</keyword>
<dbReference type="EMBL" id="BAABDC010000001">
    <property type="protein sequence ID" value="GAA3690541.1"/>
    <property type="molecule type" value="Genomic_DNA"/>
</dbReference>
<dbReference type="CDD" id="cd06262">
    <property type="entry name" value="metallo-hydrolase-like_MBL-fold"/>
    <property type="match status" value="1"/>
</dbReference>
<gene>
    <name evidence="3" type="ORF">GCM10022399_02800</name>
</gene>
<dbReference type="InterPro" id="IPR051453">
    <property type="entry name" value="MBL_Glyoxalase_II"/>
</dbReference>
<name>A0ABP7CL87_9MICO</name>
<dbReference type="Gene3D" id="3.60.15.10">
    <property type="entry name" value="Ribonuclease Z/Hydroxyacylglutathione hydrolase-like"/>
    <property type="match status" value="1"/>
</dbReference>
<feature type="domain" description="Metallo-beta-lactamase" evidence="2">
    <location>
        <begin position="38"/>
        <end position="203"/>
    </location>
</feature>
<evidence type="ECO:0000313" key="4">
    <source>
        <dbReference type="Proteomes" id="UP001501468"/>
    </source>
</evidence>
<accession>A0ABP7CL87</accession>
<comment type="caution">
    <text evidence="3">The sequence shown here is derived from an EMBL/GenBank/DDBJ whole genome shotgun (WGS) entry which is preliminary data.</text>
</comment>
<evidence type="ECO:0000259" key="2">
    <source>
        <dbReference type="SMART" id="SM00849"/>
    </source>
</evidence>
<dbReference type="SMART" id="SM00849">
    <property type="entry name" value="Lactamase_B"/>
    <property type="match status" value="1"/>
</dbReference>
<sequence length="224" mass="23828">MSAPGRYEQVKPSPGGVRVDHATTSGTFSLDGGTWEVENNVWVVGDDTQCVVIDAPHDAGPILELVGDRRLTHVLLTHAHDDHVTIVPELLAAHPGATVALHPDDRVLWDQTHPGVPPTQDLADGDVVQVGDVELLVLHTPGHAPGACCFHARDLGVVFTGDTLFQGGPGATGRSYSDFPTIVEAIKDKLLPLPPETTVLTGHGSATTIADEKPDVEEWVRRGH</sequence>
<feature type="region of interest" description="Disordered" evidence="1">
    <location>
        <begin position="1"/>
        <end position="21"/>
    </location>
</feature>
<dbReference type="PANTHER" id="PTHR46233">
    <property type="entry name" value="HYDROXYACYLGLUTATHIONE HYDROLASE GLOC"/>
    <property type="match status" value="1"/>
</dbReference>
<dbReference type="RefSeq" id="WP_344940469.1">
    <property type="nucleotide sequence ID" value="NZ_BAABDC010000001.1"/>
</dbReference>
<dbReference type="PANTHER" id="PTHR46233:SF4">
    <property type="entry name" value="METALLO-BETA-LACTAMASE DOMAIN-CONTAINING PROTEIN"/>
    <property type="match status" value="1"/>
</dbReference>
<dbReference type="SUPFAM" id="SSF56281">
    <property type="entry name" value="Metallo-hydrolase/oxidoreductase"/>
    <property type="match status" value="1"/>
</dbReference>
<reference evidence="4" key="1">
    <citation type="journal article" date="2019" name="Int. J. Syst. Evol. Microbiol.">
        <title>The Global Catalogue of Microorganisms (GCM) 10K type strain sequencing project: providing services to taxonomists for standard genome sequencing and annotation.</title>
        <authorList>
            <consortium name="The Broad Institute Genomics Platform"/>
            <consortium name="The Broad Institute Genome Sequencing Center for Infectious Disease"/>
            <person name="Wu L."/>
            <person name="Ma J."/>
        </authorList>
    </citation>
    <scope>NUCLEOTIDE SEQUENCE [LARGE SCALE GENOMIC DNA]</scope>
    <source>
        <strain evidence="4">JCM 17125</strain>
    </source>
</reference>
<protein>
    <submittedName>
        <fullName evidence="3">MBL fold metallo-hydrolase</fullName>
    </submittedName>
</protein>
<dbReference type="Pfam" id="PF00753">
    <property type="entry name" value="Lactamase_B"/>
    <property type="match status" value="1"/>
</dbReference>
<evidence type="ECO:0000313" key="3">
    <source>
        <dbReference type="EMBL" id="GAA3690541.1"/>
    </source>
</evidence>
<dbReference type="Proteomes" id="UP001501468">
    <property type="component" value="Unassembled WGS sequence"/>
</dbReference>
<dbReference type="InterPro" id="IPR001279">
    <property type="entry name" value="Metallo-B-lactamas"/>
</dbReference>
<evidence type="ECO:0000256" key="1">
    <source>
        <dbReference type="SAM" id="MobiDB-lite"/>
    </source>
</evidence>
<dbReference type="InterPro" id="IPR036866">
    <property type="entry name" value="RibonucZ/Hydroxyglut_hydro"/>
</dbReference>